<gene>
    <name evidence="2" type="ORF">URODEC1_LOCUS63115</name>
    <name evidence="3" type="ORF">URODEC1_LOCUS66645</name>
</gene>
<dbReference type="EMBL" id="OZ075135">
    <property type="protein sequence ID" value="CAL4996842.1"/>
    <property type="molecule type" value="Genomic_DNA"/>
</dbReference>
<evidence type="ECO:0000313" key="3">
    <source>
        <dbReference type="EMBL" id="CAL5003973.1"/>
    </source>
</evidence>
<proteinExistence type="predicted"/>
<dbReference type="Proteomes" id="UP001497457">
    <property type="component" value="Chromosome 26rd"/>
</dbReference>
<name>A0ABC9B8P8_9POAL</name>
<organism evidence="2 4">
    <name type="scientific">Urochloa decumbens</name>
    <dbReference type="NCBI Taxonomy" id="240449"/>
    <lineage>
        <taxon>Eukaryota</taxon>
        <taxon>Viridiplantae</taxon>
        <taxon>Streptophyta</taxon>
        <taxon>Embryophyta</taxon>
        <taxon>Tracheophyta</taxon>
        <taxon>Spermatophyta</taxon>
        <taxon>Magnoliopsida</taxon>
        <taxon>Liliopsida</taxon>
        <taxon>Poales</taxon>
        <taxon>Poaceae</taxon>
        <taxon>PACMAD clade</taxon>
        <taxon>Panicoideae</taxon>
        <taxon>Panicodae</taxon>
        <taxon>Paniceae</taxon>
        <taxon>Melinidinae</taxon>
        <taxon>Urochloa</taxon>
    </lineage>
</organism>
<reference evidence="2 4" key="1">
    <citation type="submission" date="2024-10" db="EMBL/GenBank/DDBJ databases">
        <authorList>
            <person name="Ryan C."/>
        </authorList>
    </citation>
    <scope>NUCLEOTIDE SEQUENCE [LARGE SCALE GENOMIC DNA]</scope>
</reference>
<accession>A0ABC9B8P8</accession>
<protein>
    <submittedName>
        <fullName evidence="2">Uncharacterized protein</fullName>
    </submittedName>
</protein>
<keyword evidence="4" id="KW-1185">Reference proteome</keyword>
<evidence type="ECO:0000313" key="4">
    <source>
        <dbReference type="Proteomes" id="UP001497457"/>
    </source>
</evidence>
<sequence>MAPLSKALFLAAIVVIAMAVLSPSPVHGKKKKPLCFPLPGCTDIMSGGRLRGYIACLAAGYPVANCYSIPPSTKQDNCCCLS</sequence>
<dbReference type="EMBL" id="OZ075136">
    <property type="protein sequence ID" value="CAL5003973.1"/>
    <property type="molecule type" value="Genomic_DNA"/>
</dbReference>
<feature type="signal peptide" evidence="1">
    <location>
        <begin position="1"/>
        <end position="28"/>
    </location>
</feature>
<feature type="chain" id="PRO_5044721574" evidence="1">
    <location>
        <begin position="29"/>
        <end position="82"/>
    </location>
</feature>
<dbReference type="Proteomes" id="UP001497457">
    <property type="component" value="Chromosome 25rd"/>
</dbReference>
<evidence type="ECO:0000256" key="1">
    <source>
        <dbReference type="SAM" id="SignalP"/>
    </source>
</evidence>
<evidence type="ECO:0000313" key="2">
    <source>
        <dbReference type="EMBL" id="CAL4996842.1"/>
    </source>
</evidence>
<dbReference type="AlphaFoldDB" id="A0ABC9B8P8"/>
<keyword evidence="1" id="KW-0732">Signal</keyword>